<sequence length="282" mass="30464">MGMALSRDRLISHLLTTRLAGDVATSREWNLRNYARFARRDPDVLFGLDPLGAWTEAELLALMARRCGVSPDRYHRQGQDTIDPELTADALERLAEVLGETAAAKGGVLLGTGHPSRLLRMYDAFGRALRAAGCAMRTPARGARFTMHTPEGPRRRGLDYRRHVGVLVVYEGPASNNQNEARRSTGEPTHTHSPQPVRIALAALAESGETPPDLVIGDHGWICGAGRLGVPAAGFADSNDPAVFVAEEEGQVAVSVPIDDGLRPDCYRLPTAYVLQLAGLSQ</sequence>
<gene>
    <name evidence="2" type="ORF">SAMN05414137_108261</name>
</gene>
<evidence type="ECO:0000313" key="2">
    <source>
        <dbReference type="EMBL" id="SEL42354.1"/>
    </source>
</evidence>
<dbReference type="Proteomes" id="UP000183015">
    <property type="component" value="Unassembled WGS sequence"/>
</dbReference>
<accession>A0A1H7Q3V2</accession>
<feature type="region of interest" description="Disordered" evidence="1">
    <location>
        <begin position="172"/>
        <end position="194"/>
    </location>
</feature>
<dbReference type="STRING" id="235985.SAMN05414137_108261"/>
<organism evidence="2 3">
    <name type="scientific">Streptacidiphilus jiangxiensis</name>
    <dbReference type="NCBI Taxonomy" id="235985"/>
    <lineage>
        <taxon>Bacteria</taxon>
        <taxon>Bacillati</taxon>
        <taxon>Actinomycetota</taxon>
        <taxon>Actinomycetes</taxon>
        <taxon>Kitasatosporales</taxon>
        <taxon>Streptomycetaceae</taxon>
        <taxon>Streptacidiphilus</taxon>
    </lineage>
</organism>
<dbReference type="AlphaFoldDB" id="A0A1H7Q3V2"/>
<dbReference type="InterPro" id="IPR031423">
    <property type="entry name" value="Phosphatase_SCO2771"/>
</dbReference>
<keyword evidence="3" id="KW-1185">Reference proteome</keyword>
<reference evidence="3" key="1">
    <citation type="submission" date="2016-10" db="EMBL/GenBank/DDBJ databases">
        <authorList>
            <person name="Varghese N."/>
        </authorList>
    </citation>
    <scope>NUCLEOTIDE SEQUENCE [LARGE SCALE GENOMIC DNA]</scope>
    <source>
        <strain evidence="3">DSM 45096 / BCRC 16803 / CGMCC 4.1857 / CIP 109030 / JCM 12277 / KCTC 19219 / NBRC 100920 / 33214</strain>
    </source>
</reference>
<name>A0A1H7Q3V2_STRJI</name>
<evidence type="ECO:0000256" key="1">
    <source>
        <dbReference type="SAM" id="MobiDB-lite"/>
    </source>
</evidence>
<evidence type="ECO:0000313" key="3">
    <source>
        <dbReference type="Proteomes" id="UP000183015"/>
    </source>
</evidence>
<dbReference type="EMBL" id="FOAZ01000008">
    <property type="protein sequence ID" value="SEL42354.1"/>
    <property type="molecule type" value="Genomic_DNA"/>
</dbReference>
<dbReference type="eggNOG" id="ENOG5033Q0W">
    <property type="taxonomic scope" value="Bacteria"/>
</dbReference>
<protein>
    <submittedName>
        <fullName evidence="2">Phosphatase</fullName>
    </submittedName>
</protein>
<dbReference type="Pfam" id="PF15698">
    <property type="entry name" value="Phosphatase"/>
    <property type="match status" value="1"/>
</dbReference>
<proteinExistence type="predicted"/>